<proteinExistence type="predicted"/>
<dbReference type="AlphaFoldDB" id="A0A1X6MXL4"/>
<gene>
    <name evidence="2" type="ORF">POSPLADRAFT_1146562</name>
</gene>
<evidence type="ECO:0000313" key="3">
    <source>
        <dbReference type="Proteomes" id="UP000194127"/>
    </source>
</evidence>
<reference evidence="2 3" key="1">
    <citation type="submission" date="2017-04" db="EMBL/GenBank/DDBJ databases">
        <title>Genome Sequence of the Model Brown-Rot Fungus Postia placenta SB12.</title>
        <authorList>
            <consortium name="DOE Joint Genome Institute"/>
            <person name="Gaskell J."/>
            <person name="Kersten P."/>
            <person name="Larrondo L.F."/>
            <person name="Canessa P."/>
            <person name="Martinez D."/>
            <person name="Hibbett D."/>
            <person name="Schmoll M."/>
            <person name="Kubicek C.P."/>
            <person name="Martinez A.T."/>
            <person name="Yadav J."/>
            <person name="Master E."/>
            <person name="Magnuson J.K."/>
            <person name="James T."/>
            <person name="Yaver D."/>
            <person name="Berka R."/>
            <person name="Labutti K."/>
            <person name="Lipzen A."/>
            <person name="Aerts A."/>
            <person name="Barry K."/>
            <person name="Henrissat B."/>
            <person name="Blanchette R."/>
            <person name="Grigoriev I."/>
            <person name="Cullen D."/>
        </authorList>
    </citation>
    <scope>NUCLEOTIDE SEQUENCE [LARGE SCALE GENOMIC DNA]</scope>
    <source>
        <strain evidence="2 3">MAD-698-R-SB12</strain>
    </source>
</reference>
<feature type="compositionally biased region" description="Polar residues" evidence="1">
    <location>
        <begin position="89"/>
        <end position="118"/>
    </location>
</feature>
<keyword evidence="3" id="KW-1185">Reference proteome</keyword>
<dbReference type="GeneID" id="36330899"/>
<feature type="non-terminal residue" evidence="2">
    <location>
        <position position="1"/>
    </location>
</feature>
<sequence>TNQAEYSEGDPGEETVPMQAQELHAIQERLVGADIVIEQHGYPTTGVVRKPVLNVKENSGCGMLGGEDTEGSEVVVGGEVVMGEEGGSHASSTTNLRQIAPPSQINSQPETDAATEASTQSVINANPECIVDDGQSRGGTLEAELASRTSDVAIQGAETTHIAPILRQGTDDQAEIGVRSPATVEYIAQEPGRVEQAAAQAEPVLQGNVIVLSESEVLVSRHTMGRICWHDPP</sequence>
<dbReference type="OrthoDB" id="10352903at2759"/>
<feature type="region of interest" description="Disordered" evidence="1">
    <location>
        <begin position="85"/>
        <end position="118"/>
    </location>
</feature>
<evidence type="ECO:0000313" key="2">
    <source>
        <dbReference type="EMBL" id="OSX61089.1"/>
    </source>
</evidence>
<organism evidence="2 3">
    <name type="scientific">Postia placenta MAD-698-R-SB12</name>
    <dbReference type="NCBI Taxonomy" id="670580"/>
    <lineage>
        <taxon>Eukaryota</taxon>
        <taxon>Fungi</taxon>
        <taxon>Dikarya</taxon>
        <taxon>Basidiomycota</taxon>
        <taxon>Agaricomycotina</taxon>
        <taxon>Agaricomycetes</taxon>
        <taxon>Polyporales</taxon>
        <taxon>Adustoporiaceae</taxon>
        <taxon>Rhodonia</taxon>
    </lineage>
</organism>
<evidence type="ECO:0000256" key="1">
    <source>
        <dbReference type="SAM" id="MobiDB-lite"/>
    </source>
</evidence>
<dbReference type="Proteomes" id="UP000194127">
    <property type="component" value="Unassembled WGS sequence"/>
</dbReference>
<accession>A0A1X6MXL4</accession>
<name>A0A1X6MXL4_9APHY</name>
<dbReference type="EMBL" id="KZ110599">
    <property type="protein sequence ID" value="OSX61089.1"/>
    <property type="molecule type" value="Genomic_DNA"/>
</dbReference>
<dbReference type="RefSeq" id="XP_024337883.1">
    <property type="nucleotide sequence ID" value="XM_024485950.1"/>
</dbReference>
<protein>
    <submittedName>
        <fullName evidence="2">Uncharacterized protein</fullName>
    </submittedName>
</protein>